<feature type="non-terminal residue" evidence="2">
    <location>
        <position position="1"/>
    </location>
</feature>
<reference evidence="3" key="1">
    <citation type="journal article" date="2017" name="Nat. Ecol. Evol.">
        <title>Genome expansion and lineage-specific genetic innovations in the forest pathogenic fungi Armillaria.</title>
        <authorList>
            <person name="Sipos G."/>
            <person name="Prasanna A.N."/>
            <person name="Walter M.C."/>
            <person name="O'Connor E."/>
            <person name="Balint B."/>
            <person name="Krizsan K."/>
            <person name="Kiss B."/>
            <person name="Hess J."/>
            <person name="Varga T."/>
            <person name="Slot J."/>
            <person name="Riley R."/>
            <person name="Boka B."/>
            <person name="Rigling D."/>
            <person name="Barry K."/>
            <person name="Lee J."/>
            <person name="Mihaltcheva S."/>
            <person name="LaButti K."/>
            <person name="Lipzen A."/>
            <person name="Waldron R."/>
            <person name="Moloney N.M."/>
            <person name="Sperisen C."/>
            <person name="Kredics L."/>
            <person name="Vagvoelgyi C."/>
            <person name="Patrignani A."/>
            <person name="Fitzpatrick D."/>
            <person name="Nagy I."/>
            <person name="Doyle S."/>
            <person name="Anderson J.B."/>
            <person name="Grigoriev I.V."/>
            <person name="Gueldener U."/>
            <person name="Muensterkoetter M."/>
            <person name="Nagy L.G."/>
        </authorList>
    </citation>
    <scope>NUCLEOTIDE SEQUENCE [LARGE SCALE GENOMIC DNA]</scope>
    <source>
        <strain evidence="3">28-4</strain>
    </source>
</reference>
<evidence type="ECO:0000313" key="2">
    <source>
        <dbReference type="EMBL" id="PBK77859.1"/>
    </source>
</evidence>
<protein>
    <submittedName>
        <fullName evidence="2">Uncharacterized protein</fullName>
    </submittedName>
</protein>
<dbReference type="EMBL" id="KZ293415">
    <property type="protein sequence ID" value="PBK77859.1"/>
    <property type="molecule type" value="Genomic_DNA"/>
</dbReference>
<proteinExistence type="predicted"/>
<accession>A0A2H3C451</accession>
<dbReference type="STRING" id="1076256.A0A2H3C451"/>
<name>A0A2H3C451_9AGAR</name>
<dbReference type="AlphaFoldDB" id="A0A2H3C451"/>
<organism evidence="2 3">
    <name type="scientific">Armillaria solidipes</name>
    <dbReference type="NCBI Taxonomy" id="1076256"/>
    <lineage>
        <taxon>Eukaryota</taxon>
        <taxon>Fungi</taxon>
        <taxon>Dikarya</taxon>
        <taxon>Basidiomycota</taxon>
        <taxon>Agaricomycotina</taxon>
        <taxon>Agaricomycetes</taxon>
        <taxon>Agaricomycetidae</taxon>
        <taxon>Agaricales</taxon>
        <taxon>Marasmiineae</taxon>
        <taxon>Physalacriaceae</taxon>
        <taxon>Armillaria</taxon>
    </lineage>
</organism>
<feature type="non-terminal residue" evidence="2">
    <location>
        <position position="130"/>
    </location>
</feature>
<feature type="region of interest" description="Disordered" evidence="1">
    <location>
        <begin position="107"/>
        <end position="130"/>
    </location>
</feature>
<dbReference type="Proteomes" id="UP000218334">
    <property type="component" value="Unassembled WGS sequence"/>
</dbReference>
<feature type="compositionally biased region" description="Basic and acidic residues" evidence="1">
    <location>
        <begin position="121"/>
        <end position="130"/>
    </location>
</feature>
<keyword evidence="3" id="KW-1185">Reference proteome</keyword>
<evidence type="ECO:0000256" key="1">
    <source>
        <dbReference type="SAM" id="MobiDB-lite"/>
    </source>
</evidence>
<feature type="region of interest" description="Disordered" evidence="1">
    <location>
        <begin position="38"/>
        <end position="62"/>
    </location>
</feature>
<feature type="compositionally biased region" description="Basic and acidic residues" evidence="1">
    <location>
        <begin position="39"/>
        <end position="62"/>
    </location>
</feature>
<sequence length="130" mass="15649">LYCKKVQHQLAQKEMRKSHRLRGDGMPQLLTGNEFYKQVVEHEANQDQEQTEKESHHAEKESRANAYVIAMGEWTKADEEHQEHNRQKKENWRKALMEWEVERDLAKAEHHRCQWNKPKQPRMERAAPKP</sequence>
<evidence type="ECO:0000313" key="3">
    <source>
        <dbReference type="Proteomes" id="UP000218334"/>
    </source>
</evidence>
<gene>
    <name evidence="2" type="ORF">ARMSODRAFT_839605</name>
</gene>